<evidence type="ECO:0000313" key="1">
    <source>
        <dbReference type="EMBL" id="KXG26226.1"/>
    </source>
</evidence>
<dbReference type="EMBL" id="CM000765">
    <property type="protein sequence ID" value="KXG26226.1"/>
    <property type="molecule type" value="Genomic_DNA"/>
</dbReference>
<reference evidence="1" key="2">
    <citation type="submission" date="2017-02" db="EMBL/GenBank/DDBJ databases">
        <title>WGS assembly of Sorghum bicolor.</title>
        <authorList>
            <person name="Paterson A."/>
            <person name="Mullet J."/>
            <person name="Bowers J."/>
            <person name="Bruggmann R."/>
            <person name="Dubchak I."/>
            <person name="Grimwood J."/>
            <person name="Gundlach H."/>
            <person name="Haberer G."/>
            <person name="Hellsten U."/>
            <person name="Mitros T."/>
            <person name="Poliakov A."/>
            <person name="Schmutz J."/>
            <person name="Spannagl M."/>
            <person name="Tang H."/>
            <person name="Wang X."/>
            <person name="Wicker T."/>
            <person name="Bharti A."/>
            <person name="Chapman J."/>
            <person name="Feltus F."/>
            <person name="Gowik U."/>
            <person name="Grigoriev I."/>
            <person name="Lyons E."/>
            <person name="Maher C."/>
            <person name="Martis M."/>
            <person name="Narechania A."/>
            <person name="Otillar R."/>
            <person name="Penning B."/>
            <person name="Salamov A."/>
            <person name="Wang Y."/>
            <person name="Zhang L."/>
            <person name="Carpita N."/>
            <person name="Freeling M."/>
            <person name="Gingle A."/>
            <person name="Hash C."/>
            <person name="Keller B."/>
            <person name="Klein P."/>
            <person name="Kresovich S."/>
            <person name="Mccann M."/>
            <person name="Ming R."/>
            <person name="Peterson D."/>
            <person name="Rahman M."/>
            <person name="Ware D."/>
            <person name="Westhoff P."/>
            <person name="Mayer K."/>
            <person name="Messing J."/>
            <person name="Sims D."/>
            <person name="Jenkins J."/>
            <person name="Shu S."/>
            <person name="Rokhsar D."/>
        </authorList>
    </citation>
    <scope>NUCLEOTIDE SEQUENCE</scope>
</reference>
<accession>A0A1B6PKN7</accession>
<dbReference type="InParanoid" id="A0A1B6PKN7"/>
<dbReference type="Proteomes" id="UP000000768">
    <property type="component" value="Chromosome 6"/>
</dbReference>
<evidence type="ECO:0008006" key="3">
    <source>
        <dbReference type="Google" id="ProtNLM"/>
    </source>
</evidence>
<reference evidence="2" key="3">
    <citation type="journal article" date="2018" name="Plant J.">
        <title>The Sorghum bicolor reference genome: improved assembly, gene annotations, a transcriptome atlas, and signatures of genome organization.</title>
        <authorList>
            <person name="McCormick R.F."/>
            <person name="Truong S.K."/>
            <person name="Sreedasyam A."/>
            <person name="Jenkins J."/>
            <person name="Shu S."/>
            <person name="Sims D."/>
            <person name="Kennedy M."/>
            <person name="Amirebrahimi M."/>
            <person name="Weers B.D."/>
            <person name="McKinley B."/>
            <person name="Mattison A."/>
            <person name="Morishige D.T."/>
            <person name="Grimwood J."/>
            <person name="Schmutz J."/>
            <person name="Mullet J.E."/>
        </authorList>
    </citation>
    <scope>NUCLEOTIDE SEQUENCE [LARGE SCALE GENOMIC DNA]</scope>
    <source>
        <strain evidence="2">cv. BTx623</strain>
    </source>
</reference>
<name>A0A1B6PKN7_SORBI</name>
<organism evidence="1 2">
    <name type="scientific">Sorghum bicolor</name>
    <name type="common">Sorghum</name>
    <name type="synonym">Sorghum vulgare</name>
    <dbReference type="NCBI Taxonomy" id="4558"/>
    <lineage>
        <taxon>Eukaryota</taxon>
        <taxon>Viridiplantae</taxon>
        <taxon>Streptophyta</taxon>
        <taxon>Embryophyta</taxon>
        <taxon>Tracheophyta</taxon>
        <taxon>Spermatophyta</taxon>
        <taxon>Magnoliopsida</taxon>
        <taxon>Liliopsida</taxon>
        <taxon>Poales</taxon>
        <taxon>Poaceae</taxon>
        <taxon>PACMAD clade</taxon>
        <taxon>Panicoideae</taxon>
        <taxon>Andropogonodae</taxon>
        <taxon>Andropogoneae</taxon>
        <taxon>Sorghinae</taxon>
        <taxon>Sorghum</taxon>
    </lineage>
</organism>
<reference evidence="1 2" key="1">
    <citation type="journal article" date="2009" name="Nature">
        <title>The Sorghum bicolor genome and the diversification of grasses.</title>
        <authorList>
            <person name="Paterson A.H."/>
            <person name="Bowers J.E."/>
            <person name="Bruggmann R."/>
            <person name="Dubchak I."/>
            <person name="Grimwood J."/>
            <person name="Gundlach H."/>
            <person name="Haberer G."/>
            <person name="Hellsten U."/>
            <person name="Mitros T."/>
            <person name="Poliakov A."/>
            <person name="Schmutz J."/>
            <person name="Spannagl M."/>
            <person name="Tang H."/>
            <person name="Wang X."/>
            <person name="Wicker T."/>
            <person name="Bharti A.K."/>
            <person name="Chapman J."/>
            <person name="Feltus F.A."/>
            <person name="Gowik U."/>
            <person name="Grigoriev I.V."/>
            <person name="Lyons E."/>
            <person name="Maher C.A."/>
            <person name="Martis M."/>
            <person name="Narechania A."/>
            <person name="Otillar R.P."/>
            <person name="Penning B.W."/>
            <person name="Salamov A.A."/>
            <person name="Wang Y."/>
            <person name="Zhang L."/>
            <person name="Carpita N.C."/>
            <person name="Freeling M."/>
            <person name="Gingle A.R."/>
            <person name="Hash C.T."/>
            <person name="Keller B."/>
            <person name="Klein P."/>
            <person name="Kresovich S."/>
            <person name="McCann M.C."/>
            <person name="Ming R."/>
            <person name="Peterson D.G."/>
            <person name="Mehboob-ur-Rahman"/>
            <person name="Ware D."/>
            <person name="Westhoff P."/>
            <person name="Mayer K.F."/>
            <person name="Messing J."/>
            <person name="Rokhsar D.S."/>
        </authorList>
    </citation>
    <scope>NUCLEOTIDE SEQUENCE [LARGE SCALE GENOMIC DNA]</scope>
    <source>
        <strain evidence="2">cv. BTx623</strain>
    </source>
</reference>
<gene>
    <name evidence="1" type="ORF">SORBI_3006G068500</name>
</gene>
<dbReference type="Gramene" id="KXG26226">
    <property type="protein sequence ID" value="KXG26226"/>
    <property type="gene ID" value="SORBI_3006G068500"/>
</dbReference>
<dbReference type="EMBL" id="CM000765">
    <property type="protein sequence ID" value="KXG26225.1"/>
    <property type="molecule type" value="Genomic_DNA"/>
</dbReference>
<proteinExistence type="predicted"/>
<protein>
    <recommendedName>
        <fullName evidence="3">Zinc finger GRF-type domain-containing protein</fullName>
    </recommendedName>
</protein>
<keyword evidence="2" id="KW-1185">Reference proteome</keyword>
<dbReference type="AlphaFoldDB" id="A0A1B6PKN7"/>
<sequence length="79" mass="8922">MDPLDGIAPACRTSSPSKCAPFPIDPMTNLPLLLCPDCKDVNFVAFIVRNPHIPNLGRRFFKCPRNQPRNNKTCSRYSF</sequence>
<evidence type="ECO:0000313" key="2">
    <source>
        <dbReference type="Proteomes" id="UP000000768"/>
    </source>
</evidence>
<dbReference type="Gramene" id="KXG26225">
    <property type="protein sequence ID" value="KXG26225"/>
    <property type="gene ID" value="SORBI_3006G068500"/>
</dbReference>